<dbReference type="InterPro" id="IPR001867">
    <property type="entry name" value="OmpR/PhoB-type_DNA-bd"/>
</dbReference>
<evidence type="ECO:0000256" key="2">
    <source>
        <dbReference type="ARBA" id="ARBA00022553"/>
    </source>
</evidence>
<dbReference type="CDD" id="cd00383">
    <property type="entry name" value="trans_reg_C"/>
    <property type="match status" value="1"/>
</dbReference>
<dbReference type="GO" id="GO:0005829">
    <property type="term" value="C:cytosol"/>
    <property type="evidence" value="ECO:0007669"/>
    <property type="project" value="TreeGrafter"/>
</dbReference>
<dbReference type="Gene3D" id="1.10.10.10">
    <property type="entry name" value="Winged helix-like DNA-binding domain superfamily/Winged helix DNA-binding domain"/>
    <property type="match status" value="1"/>
</dbReference>
<feature type="domain" description="OmpR/PhoB-type" evidence="11">
    <location>
        <begin position="134"/>
        <end position="233"/>
    </location>
</feature>
<keyword evidence="5 9" id="KW-0238">DNA-binding</keyword>
<dbReference type="GO" id="GO:0000976">
    <property type="term" value="F:transcription cis-regulatory region binding"/>
    <property type="evidence" value="ECO:0007669"/>
    <property type="project" value="TreeGrafter"/>
</dbReference>
<dbReference type="GO" id="GO:0006355">
    <property type="term" value="P:regulation of DNA-templated transcription"/>
    <property type="evidence" value="ECO:0007669"/>
    <property type="project" value="InterPro"/>
</dbReference>
<evidence type="ECO:0000256" key="9">
    <source>
        <dbReference type="PROSITE-ProRule" id="PRU01091"/>
    </source>
</evidence>
<dbReference type="FunFam" id="1.10.10.10:FF:000018">
    <property type="entry name" value="DNA-binding response regulator ResD"/>
    <property type="match status" value="1"/>
</dbReference>
<evidence type="ECO:0000256" key="1">
    <source>
        <dbReference type="ARBA" id="ARBA00013332"/>
    </source>
</evidence>
<sequence>MNNPKKILLVEDDQDIATLLRLNLQDEGYQIVHEADGHQALVQLEKQVWDAVILDLMLPGVDGLEICRRIRQMTRYLPVIIISARTSETHRVLGLEMGADDYLPKPFSVLELIARVKALFRRQEAMGQNIRMEGGQIACHGLNIDPLSREVRLRGDIIELTPREFDLLYWFARHPGEVFSRLSLLDRVWGYQHEGYEHTVNTHINRLRIKIERDPAEPEIILTVWGKGYKFASEKTEHAS</sequence>
<dbReference type="Gene3D" id="3.40.50.2300">
    <property type="match status" value="1"/>
</dbReference>
<dbReference type="InterPro" id="IPR011006">
    <property type="entry name" value="CheY-like_superfamily"/>
</dbReference>
<dbReference type="SMART" id="SM00862">
    <property type="entry name" value="Trans_reg_C"/>
    <property type="match status" value="1"/>
</dbReference>
<dbReference type="Gene3D" id="6.10.250.690">
    <property type="match status" value="1"/>
</dbReference>
<dbReference type="PANTHER" id="PTHR48111">
    <property type="entry name" value="REGULATOR OF RPOS"/>
    <property type="match status" value="1"/>
</dbReference>
<evidence type="ECO:0000256" key="7">
    <source>
        <dbReference type="ARBA" id="ARBA00024735"/>
    </source>
</evidence>
<evidence type="ECO:0000256" key="4">
    <source>
        <dbReference type="ARBA" id="ARBA00023015"/>
    </source>
</evidence>
<gene>
    <name evidence="12" type="ORF">EC847_101665</name>
</gene>
<comment type="function">
    <text evidence="7">This protein is a positive regulator for the phosphate regulon. Transcription of this operon is positively regulated by PhoB and PhoR when phosphate is limited.</text>
</comment>
<dbReference type="SUPFAM" id="SSF52172">
    <property type="entry name" value="CheY-like"/>
    <property type="match status" value="1"/>
</dbReference>
<dbReference type="AlphaFoldDB" id="A0A4R6EY13"/>
<evidence type="ECO:0000256" key="8">
    <source>
        <dbReference type="PROSITE-ProRule" id="PRU00169"/>
    </source>
</evidence>
<keyword evidence="2 8" id="KW-0597">Phosphoprotein</keyword>
<feature type="modified residue" description="4-aspartylphosphate" evidence="8">
    <location>
        <position position="55"/>
    </location>
</feature>
<accession>A0A4R6EY13</accession>
<dbReference type="OrthoDB" id="9802426at2"/>
<dbReference type="GO" id="GO:0032993">
    <property type="term" value="C:protein-DNA complex"/>
    <property type="evidence" value="ECO:0007669"/>
    <property type="project" value="TreeGrafter"/>
</dbReference>
<reference evidence="12 13" key="1">
    <citation type="submission" date="2019-03" db="EMBL/GenBank/DDBJ databases">
        <title>Genomic analyses of the natural microbiome of Caenorhabditis elegans.</title>
        <authorList>
            <person name="Samuel B."/>
        </authorList>
    </citation>
    <scope>NUCLEOTIDE SEQUENCE [LARGE SCALE GENOMIC DNA]</scope>
    <source>
        <strain evidence="12 13">BIGb0156</strain>
    </source>
</reference>
<evidence type="ECO:0000313" key="13">
    <source>
        <dbReference type="Proteomes" id="UP000295530"/>
    </source>
</evidence>
<dbReference type="FunFam" id="3.40.50.2300:FF:000001">
    <property type="entry name" value="DNA-binding response regulator PhoB"/>
    <property type="match status" value="1"/>
</dbReference>
<evidence type="ECO:0000256" key="6">
    <source>
        <dbReference type="ARBA" id="ARBA00023163"/>
    </source>
</evidence>
<protein>
    <recommendedName>
        <fullName evidence="1">Phosphate regulon transcriptional regulatory protein PhoB</fullName>
    </recommendedName>
</protein>
<dbReference type="Proteomes" id="UP000295530">
    <property type="component" value="Unassembled WGS sequence"/>
</dbReference>
<keyword evidence="4" id="KW-0805">Transcription regulation</keyword>
<name>A0A4R6EY13_SCAGO</name>
<dbReference type="InterPro" id="IPR039420">
    <property type="entry name" value="WalR-like"/>
</dbReference>
<evidence type="ECO:0000259" key="11">
    <source>
        <dbReference type="PROSITE" id="PS51755"/>
    </source>
</evidence>
<dbReference type="SUPFAM" id="SSF46894">
    <property type="entry name" value="C-terminal effector domain of the bipartite response regulators"/>
    <property type="match status" value="1"/>
</dbReference>
<keyword evidence="6" id="KW-0804">Transcription</keyword>
<evidence type="ECO:0000313" key="12">
    <source>
        <dbReference type="EMBL" id="TDN64731.1"/>
    </source>
</evidence>
<dbReference type="RefSeq" id="WP_125353851.1">
    <property type="nucleotide sequence ID" value="NZ_CACSIW010000003.1"/>
</dbReference>
<feature type="domain" description="Response regulatory" evidence="10">
    <location>
        <begin position="6"/>
        <end position="120"/>
    </location>
</feature>
<comment type="caution">
    <text evidence="12">The sequence shown here is derived from an EMBL/GenBank/DDBJ whole genome shotgun (WGS) entry which is preliminary data.</text>
</comment>
<dbReference type="PROSITE" id="PS51755">
    <property type="entry name" value="OMPR_PHOB"/>
    <property type="match status" value="1"/>
</dbReference>
<evidence type="ECO:0000256" key="3">
    <source>
        <dbReference type="ARBA" id="ARBA00023012"/>
    </source>
</evidence>
<keyword evidence="3" id="KW-0902">Two-component regulatory system</keyword>
<dbReference type="InterPro" id="IPR016032">
    <property type="entry name" value="Sig_transdc_resp-reg_C-effctor"/>
</dbReference>
<evidence type="ECO:0000256" key="5">
    <source>
        <dbReference type="ARBA" id="ARBA00023125"/>
    </source>
</evidence>
<proteinExistence type="predicted"/>
<dbReference type="InterPro" id="IPR036388">
    <property type="entry name" value="WH-like_DNA-bd_sf"/>
</dbReference>
<dbReference type="Pfam" id="PF00072">
    <property type="entry name" value="Response_reg"/>
    <property type="match status" value="1"/>
</dbReference>
<dbReference type="Pfam" id="PF00486">
    <property type="entry name" value="Trans_reg_C"/>
    <property type="match status" value="1"/>
</dbReference>
<dbReference type="PANTHER" id="PTHR48111:SF40">
    <property type="entry name" value="PHOSPHATE REGULON TRANSCRIPTIONAL REGULATORY PROTEIN PHOB"/>
    <property type="match status" value="1"/>
</dbReference>
<dbReference type="PROSITE" id="PS50110">
    <property type="entry name" value="RESPONSE_REGULATORY"/>
    <property type="match status" value="1"/>
</dbReference>
<dbReference type="EMBL" id="SNVX01000001">
    <property type="protein sequence ID" value="TDN64731.1"/>
    <property type="molecule type" value="Genomic_DNA"/>
</dbReference>
<keyword evidence="13" id="KW-1185">Reference proteome</keyword>
<dbReference type="InterPro" id="IPR001789">
    <property type="entry name" value="Sig_transdc_resp-reg_receiver"/>
</dbReference>
<dbReference type="SMART" id="SM00448">
    <property type="entry name" value="REC"/>
    <property type="match status" value="1"/>
</dbReference>
<organism evidence="12 13">
    <name type="scientific">Scandinavium goeteborgense</name>
    <dbReference type="NCBI Taxonomy" id="1851514"/>
    <lineage>
        <taxon>Bacteria</taxon>
        <taxon>Pseudomonadati</taxon>
        <taxon>Pseudomonadota</taxon>
        <taxon>Gammaproteobacteria</taxon>
        <taxon>Enterobacterales</taxon>
        <taxon>Enterobacteriaceae</taxon>
        <taxon>Scandinavium</taxon>
    </lineage>
</organism>
<dbReference type="GO" id="GO:0000156">
    <property type="term" value="F:phosphorelay response regulator activity"/>
    <property type="evidence" value="ECO:0007669"/>
    <property type="project" value="TreeGrafter"/>
</dbReference>
<feature type="DNA-binding region" description="OmpR/PhoB-type" evidence="9">
    <location>
        <begin position="134"/>
        <end position="233"/>
    </location>
</feature>
<evidence type="ECO:0000259" key="10">
    <source>
        <dbReference type="PROSITE" id="PS50110"/>
    </source>
</evidence>